<evidence type="ECO:0000313" key="7">
    <source>
        <dbReference type="Proteomes" id="UP001595916"/>
    </source>
</evidence>
<dbReference type="InterPro" id="IPR014008">
    <property type="entry name" value="Cbl_synth_MTase_CbiT"/>
</dbReference>
<comment type="pathway">
    <text evidence="1">Cofactor biosynthesis; adenosylcobalamin biosynthesis.</text>
</comment>
<dbReference type="EMBL" id="JBHSHL010000015">
    <property type="protein sequence ID" value="MFC4804489.1"/>
    <property type="molecule type" value="Genomic_DNA"/>
</dbReference>
<dbReference type="PANTHER" id="PTHR43182">
    <property type="entry name" value="COBALT-PRECORRIN-6B C(15)-METHYLTRANSFERASE (DECARBOXYLATING)"/>
    <property type="match status" value="1"/>
</dbReference>
<keyword evidence="7" id="KW-1185">Reference proteome</keyword>
<dbReference type="Gene3D" id="3.40.50.150">
    <property type="entry name" value="Vaccinia Virus protein VP39"/>
    <property type="match status" value="1"/>
</dbReference>
<keyword evidence="4" id="KW-0808">Transferase</keyword>
<gene>
    <name evidence="6" type="primary">cbiT</name>
    <name evidence="6" type="ORF">ACFO4R_05270</name>
</gene>
<evidence type="ECO:0000256" key="1">
    <source>
        <dbReference type="ARBA" id="ARBA00004953"/>
    </source>
</evidence>
<dbReference type="InterPro" id="IPR029063">
    <property type="entry name" value="SAM-dependent_MTases_sf"/>
</dbReference>
<keyword evidence="5" id="KW-0949">S-adenosyl-L-methionine</keyword>
<keyword evidence="2" id="KW-0169">Cobalamin biosynthesis</keyword>
<comment type="caution">
    <text evidence="6">The sequence shown here is derived from an EMBL/GenBank/DDBJ whole genome shotgun (WGS) entry which is preliminary data.</text>
</comment>
<dbReference type="NCBIfam" id="TIGR02469">
    <property type="entry name" value="CbiT"/>
    <property type="match status" value="1"/>
</dbReference>
<proteinExistence type="predicted"/>
<dbReference type="InterPro" id="IPR050714">
    <property type="entry name" value="Cobalamin_biosynth_MTase"/>
</dbReference>
<keyword evidence="3" id="KW-0489">Methyltransferase</keyword>
<protein>
    <submittedName>
        <fullName evidence="6">Precorrin-6Y C5,15-methyltransferase (Decarboxylating) subunit CbiT</fullName>
    </submittedName>
</protein>
<evidence type="ECO:0000256" key="5">
    <source>
        <dbReference type="ARBA" id="ARBA00022691"/>
    </source>
</evidence>
<organism evidence="6 7">
    <name type="scientific">Filifactor villosus</name>
    <dbReference type="NCBI Taxonomy" id="29374"/>
    <lineage>
        <taxon>Bacteria</taxon>
        <taxon>Bacillati</taxon>
        <taxon>Bacillota</taxon>
        <taxon>Clostridia</taxon>
        <taxon>Peptostreptococcales</taxon>
        <taxon>Filifactoraceae</taxon>
        <taxon>Filifactor</taxon>
    </lineage>
</organism>
<dbReference type="CDD" id="cd02440">
    <property type="entry name" value="AdoMet_MTases"/>
    <property type="match status" value="1"/>
</dbReference>
<accession>A0ABV9QKN0</accession>
<dbReference type="Proteomes" id="UP001595916">
    <property type="component" value="Unassembled WGS sequence"/>
</dbReference>
<sequence length="194" mass="21749">MEDREFIRREKVPMTKEEVRSISLSYLELYRAKSFLDVGAGSGSVVLEALITFPELEATVVEMKKDALETIRENIVHLEVSKGISIADRLEIIEGKAPVVLEKTFDAVFVGGTAGDVGDIIRWTKKLLNDGGVMVMNFVTVENYYEAMKLLKQDEELTAFRGIQLAVNRLTPLAKYTILKPENPIWILCVKKGA</sequence>
<dbReference type="RefSeq" id="WP_379787999.1">
    <property type="nucleotide sequence ID" value="NZ_JBHSHL010000015.1"/>
</dbReference>
<evidence type="ECO:0000313" key="6">
    <source>
        <dbReference type="EMBL" id="MFC4804489.1"/>
    </source>
</evidence>
<dbReference type="PANTHER" id="PTHR43182:SF1">
    <property type="entry name" value="COBALT-PRECORRIN-7 C(5)-METHYLTRANSFERASE"/>
    <property type="match status" value="1"/>
</dbReference>
<reference evidence="7" key="1">
    <citation type="journal article" date="2019" name="Int. J. Syst. Evol. Microbiol.">
        <title>The Global Catalogue of Microorganisms (GCM) 10K type strain sequencing project: providing services to taxonomists for standard genome sequencing and annotation.</title>
        <authorList>
            <consortium name="The Broad Institute Genomics Platform"/>
            <consortium name="The Broad Institute Genome Sequencing Center for Infectious Disease"/>
            <person name="Wu L."/>
            <person name="Ma J."/>
        </authorList>
    </citation>
    <scope>NUCLEOTIDE SEQUENCE [LARGE SCALE GENOMIC DNA]</scope>
    <source>
        <strain evidence="7">CCUG 46385</strain>
    </source>
</reference>
<evidence type="ECO:0000256" key="2">
    <source>
        <dbReference type="ARBA" id="ARBA00022573"/>
    </source>
</evidence>
<dbReference type="Pfam" id="PF03602">
    <property type="entry name" value="Cons_hypoth95"/>
    <property type="match status" value="1"/>
</dbReference>
<evidence type="ECO:0000256" key="3">
    <source>
        <dbReference type="ARBA" id="ARBA00022603"/>
    </source>
</evidence>
<dbReference type="SUPFAM" id="SSF53335">
    <property type="entry name" value="S-adenosyl-L-methionine-dependent methyltransferases"/>
    <property type="match status" value="1"/>
</dbReference>
<name>A0ABV9QKN0_9FIRM</name>
<evidence type="ECO:0000256" key="4">
    <source>
        <dbReference type="ARBA" id="ARBA00022679"/>
    </source>
</evidence>